<dbReference type="PROSITE" id="PS50297">
    <property type="entry name" value="ANK_REP_REGION"/>
    <property type="match status" value="1"/>
</dbReference>
<dbReference type="Proteomes" id="UP000695022">
    <property type="component" value="Unplaced"/>
</dbReference>
<keyword evidence="5" id="KW-1185">Reference proteome</keyword>
<dbReference type="SMART" id="SM00248">
    <property type="entry name" value="ANK"/>
    <property type="match status" value="2"/>
</dbReference>
<feature type="transmembrane region" description="Helical" evidence="4">
    <location>
        <begin position="97"/>
        <end position="118"/>
    </location>
</feature>
<dbReference type="Gene3D" id="1.25.40.20">
    <property type="entry name" value="Ankyrin repeat-containing domain"/>
    <property type="match status" value="1"/>
</dbReference>
<dbReference type="InterPro" id="IPR050776">
    <property type="entry name" value="Ank_Repeat/CDKN_Inhibitor"/>
</dbReference>
<keyword evidence="1" id="KW-0677">Repeat</keyword>
<reference evidence="6" key="1">
    <citation type="submission" date="2025-08" db="UniProtKB">
        <authorList>
            <consortium name="RefSeq"/>
        </authorList>
    </citation>
    <scope>IDENTIFICATION</scope>
</reference>
<evidence type="ECO:0000256" key="3">
    <source>
        <dbReference type="PROSITE-ProRule" id="PRU00023"/>
    </source>
</evidence>
<dbReference type="SUPFAM" id="SSF48403">
    <property type="entry name" value="Ankyrin repeat"/>
    <property type="match status" value="1"/>
</dbReference>
<dbReference type="InterPro" id="IPR002110">
    <property type="entry name" value="Ankyrin_rpt"/>
</dbReference>
<dbReference type="Pfam" id="PF12796">
    <property type="entry name" value="Ank_2"/>
    <property type="match status" value="1"/>
</dbReference>
<evidence type="ECO:0000256" key="2">
    <source>
        <dbReference type="ARBA" id="ARBA00023043"/>
    </source>
</evidence>
<keyword evidence="2 3" id="KW-0040">ANK repeat</keyword>
<feature type="repeat" description="ANK" evidence="3">
    <location>
        <begin position="67"/>
        <end position="87"/>
    </location>
</feature>
<organism evidence="5 6">
    <name type="scientific">Priapulus caudatus</name>
    <name type="common">Priapulid worm</name>
    <dbReference type="NCBI Taxonomy" id="37621"/>
    <lineage>
        <taxon>Eukaryota</taxon>
        <taxon>Metazoa</taxon>
        <taxon>Ecdysozoa</taxon>
        <taxon>Scalidophora</taxon>
        <taxon>Priapulida</taxon>
        <taxon>Priapulimorpha</taxon>
        <taxon>Priapulimorphida</taxon>
        <taxon>Priapulidae</taxon>
        <taxon>Priapulus</taxon>
    </lineage>
</organism>
<keyword evidence="4" id="KW-0812">Transmembrane</keyword>
<evidence type="ECO:0000313" key="5">
    <source>
        <dbReference type="Proteomes" id="UP000695022"/>
    </source>
</evidence>
<dbReference type="RefSeq" id="XP_014673694.1">
    <property type="nucleotide sequence ID" value="XM_014818208.1"/>
</dbReference>
<keyword evidence="4" id="KW-0472">Membrane</keyword>
<dbReference type="PROSITE" id="PS50088">
    <property type="entry name" value="ANK_REPEAT"/>
    <property type="match status" value="1"/>
</dbReference>
<keyword evidence="4" id="KW-1133">Transmembrane helix</keyword>
<dbReference type="InterPro" id="IPR036770">
    <property type="entry name" value="Ankyrin_rpt-contain_sf"/>
</dbReference>
<evidence type="ECO:0000313" key="6">
    <source>
        <dbReference type="RefSeq" id="XP_014673694.1"/>
    </source>
</evidence>
<accession>A0ABM1ENC3</accession>
<protein>
    <submittedName>
        <fullName evidence="6">Death-associated protein kinase dapk-1-like</fullName>
    </submittedName>
</protein>
<evidence type="ECO:0000256" key="1">
    <source>
        <dbReference type="ARBA" id="ARBA00022737"/>
    </source>
</evidence>
<name>A0ABM1ENC3_PRICU</name>
<gene>
    <name evidence="6" type="primary">LOC106813959</name>
</gene>
<evidence type="ECO:0000256" key="4">
    <source>
        <dbReference type="SAM" id="Phobius"/>
    </source>
</evidence>
<dbReference type="PANTHER" id="PTHR24201">
    <property type="entry name" value="ANK_REP_REGION DOMAIN-CONTAINING PROTEIN"/>
    <property type="match status" value="1"/>
</dbReference>
<sequence>MDARRYISRADDIRIPVALLLLHSGCRARLADSWGEGAVHIAAREGLLPVAQTLCAFGCCVDVNNKQGATPLHLAAKFGHTEVVRCLCLAAAPSTSVSCVSIGAVIGVASVVIVIAVLS</sequence>
<proteinExistence type="predicted"/>
<dbReference type="GeneID" id="106813959"/>